<reference evidence="3" key="2">
    <citation type="journal article" date="2024" name="Plant">
        <title>Genomic evolution and insights into agronomic trait innovations of Sesamum species.</title>
        <authorList>
            <person name="Miao H."/>
            <person name="Wang L."/>
            <person name="Qu L."/>
            <person name="Liu H."/>
            <person name="Sun Y."/>
            <person name="Le M."/>
            <person name="Wang Q."/>
            <person name="Wei S."/>
            <person name="Zheng Y."/>
            <person name="Lin W."/>
            <person name="Duan Y."/>
            <person name="Cao H."/>
            <person name="Xiong S."/>
            <person name="Wang X."/>
            <person name="Wei L."/>
            <person name="Li C."/>
            <person name="Ma Q."/>
            <person name="Ju M."/>
            <person name="Zhao R."/>
            <person name="Li G."/>
            <person name="Mu C."/>
            <person name="Tian Q."/>
            <person name="Mei H."/>
            <person name="Zhang T."/>
            <person name="Gao T."/>
            <person name="Zhang H."/>
        </authorList>
    </citation>
    <scope>NUCLEOTIDE SEQUENCE</scope>
    <source>
        <strain evidence="3">KEN8</strain>
    </source>
</reference>
<feature type="compositionally biased region" description="Pro residues" evidence="1">
    <location>
        <begin position="247"/>
        <end position="257"/>
    </location>
</feature>
<feature type="compositionally biased region" description="Pro residues" evidence="1">
    <location>
        <begin position="199"/>
        <end position="208"/>
    </location>
</feature>
<sequence>MTKAVYTLDRDQKRKIFEWIKALRFPDGYTSNLGRCIDLNELKLNGMKSHDCHVFMERLIPTTFREMLSEFVWNALTEVSLLFQVISSATLDINKVKELEESVAIIVCNLEKIFPPAFFDSMVHLLVHLPYEARVGGPVQYRWMYPFERAFCKIYMSGTMLIQLTLWHSCNAIASMVQNLYMVRGGSRGGRGHRVAPSSTPPPIPPSPIVRETLSSSPTLPPSHVGIGNTHVAPSPLPSPAVSSSATPPPPPPPPSTSIPEAASNNVPSITTQSNFITPKDSDVMTVIKPIITGYYLGPWPCFKDVPQETKDFWFRKFSEGLLGCPPSLIEQLEKCWKTKQGNWAGPRAEEVVENFKKLNDDVTSQHLPESPSSTSVNDQQLWLEAIGGVKKGRIWGMGSETRLSTSRTSTTTNTVNPMPEQGESELVQKLLLENKTMPQEIKHTQKEMQMLKMQFANKFGTVLEDVNESEDGSSDNDPPSSNHL</sequence>
<organism evidence="3">
    <name type="scientific">Sesamum calycinum</name>
    <dbReference type="NCBI Taxonomy" id="2727403"/>
    <lineage>
        <taxon>Eukaryota</taxon>
        <taxon>Viridiplantae</taxon>
        <taxon>Streptophyta</taxon>
        <taxon>Embryophyta</taxon>
        <taxon>Tracheophyta</taxon>
        <taxon>Spermatophyta</taxon>
        <taxon>Magnoliopsida</taxon>
        <taxon>eudicotyledons</taxon>
        <taxon>Gunneridae</taxon>
        <taxon>Pentapetalae</taxon>
        <taxon>asterids</taxon>
        <taxon>lamiids</taxon>
        <taxon>Lamiales</taxon>
        <taxon>Pedaliaceae</taxon>
        <taxon>Sesamum</taxon>
    </lineage>
</organism>
<dbReference type="PANTHER" id="PTHR48258">
    <property type="entry name" value="DUF4218 DOMAIN-CONTAINING PROTEIN-RELATED"/>
    <property type="match status" value="1"/>
</dbReference>
<dbReference type="Pfam" id="PF03004">
    <property type="entry name" value="Transposase_24"/>
    <property type="match status" value="1"/>
</dbReference>
<evidence type="ECO:0000256" key="1">
    <source>
        <dbReference type="SAM" id="MobiDB-lite"/>
    </source>
</evidence>
<name>A0AAW2KTX4_9LAMI</name>
<feature type="region of interest" description="Disordered" evidence="1">
    <location>
        <begin position="463"/>
        <end position="485"/>
    </location>
</feature>
<reference evidence="3" key="1">
    <citation type="submission" date="2020-06" db="EMBL/GenBank/DDBJ databases">
        <authorList>
            <person name="Li T."/>
            <person name="Hu X."/>
            <person name="Zhang T."/>
            <person name="Song X."/>
            <person name="Zhang H."/>
            <person name="Dai N."/>
            <person name="Sheng W."/>
            <person name="Hou X."/>
            <person name="Wei L."/>
        </authorList>
    </citation>
    <scope>NUCLEOTIDE SEQUENCE</scope>
    <source>
        <strain evidence="3">KEN8</strain>
        <tissue evidence="3">Leaf</tissue>
    </source>
</reference>
<feature type="region of interest" description="Disordered" evidence="1">
    <location>
        <begin position="188"/>
        <end position="275"/>
    </location>
</feature>
<protein>
    <recommendedName>
        <fullName evidence="2">DUF4218 domain-containing protein</fullName>
    </recommendedName>
</protein>
<dbReference type="InterPro" id="IPR004252">
    <property type="entry name" value="Probable_transposase_24"/>
</dbReference>
<gene>
    <name evidence="3" type="ORF">Scaly_2926700</name>
</gene>
<feature type="domain" description="DUF4218" evidence="2">
    <location>
        <begin position="86"/>
        <end position="153"/>
    </location>
</feature>
<feature type="compositionally biased region" description="Acidic residues" evidence="1">
    <location>
        <begin position="466"/>
        <end position="475"/>
    </location>
</feature>
<dbReference type="Pfam" id="PF13960">
    <property type="entry name" value="DUF4218"/>
    <property type="match status" value="1"/>
</dbReference>
<dbReference type="AlphaFoldDB" id="A0AAW2KTX4"/>
<comment type="caution">
    <text evidence="3">The sequence shown here is derived from an EMBL/GenBank/DDBJ whole genome shotgun (WGS) entry which is preliminary data.</text>
</comment>
<feature type="compositionally biased region" description="Low complexity" evidence="1">
    <location>
        <begin position="476"/>
        <end position="485"/>
    </location>
</feature>
<dbReference type="EMBL" id="JACGWM010000187">
    <property type="protein sequence ID" value="KAL0310455.1"/>
    <property type="molecule type" value="Genomic_DNA"/>
</dbReference>
<dbReference type="PANTHER" id="PTHR48258:SF4">
    <property type="entry name" value="DUF4216 DOMAIN-CONTAINING PROTEIN"/>
    <property type="match status" value="1"/>
</dbReference>
<evidence type="ECO:0000259" key="2">
    <source>
        <dbReference type="Pfam" id="PF13960"/>
    </source>
</evidence>
<proteinExistence type="predicted"/>
<feature type="compositionally biased region" description="Polar residues" evidence="1">
    <location>
        <begin position="265"/>
        <end position="275"/>
    </location>
</feature>
<evidence type="ECO:0000313" key="3">
    <source>
        <dbReference type="EMBL" id="KAL0310455.1"/>
    </source>
</evidence>
<accession>A0AAW2KTX4</accession>
<dbReference type="InterPro" id="IPR025452">
    <property type="entry name" value="DUF4218"/>
</dbReference>